<dbReference type="Pfam" id="PF05343">
    <property type="entry name" value="Peptidase_M42"/>
    <property type="match status" value="1"/>
</dbReference>
<dbReference type="PANTHER" id="PTHR32481">
    <property type="entry name" value="AMINOPEPTIDASE"/>
    <property type="match status" value="1"/>
</dbReference>
<dbReference type="SUPFAM" id="SSF53187">
    <property type="entry name" value="Zn-dependent exopeptidases"/>
    <property type="match status" value="1"/>
</dbReference>
<evidence type="ECO:0000256" key="6">
    <source>
        <dbReference type="PIRNR" id="PIRNR001123"/>
    </source>
</evidence>
<feature type="binding site" evidence="8">
    <location>
        <position position="235"/>
    </location>
    <ligand>
        <name>Zn(2+)</name>
        <dbReference type="ChEBI" id="CHEBI:29105"/>
        <label>1</label>
    </ligand>
</feature>
<evidence type="ECO:0000256" key="1">
    <source>
        <dbReference type="ARBA" id="ARBA00006272"/>
    </source>
</evidence>
<dbReference type="GO" id="GO:0046872">
    <property type="term" value="F:metal ion binding"/>
    <property type="evidence" value="ECO:0007669"/>
    <property type="project" value="UniProtKB-UniRule"/>
</dbReference>
<feature type="binding site" evidence="8">
    <location>
        <position position="66"/>
    </location>
    <ligand>
        <name>Zn(2+)</name>
        <dbReference type="ChEBI" id="CHEBI:29105"/>
        <label>1</label>
    </ligand>
</feature>
<evidence type="ECO:0000256" key="2">
    <source>
        <dbReference type="ARBA" id="ARBA00022438"/>
    </source>
</evidence>
<dbReference type="GO" id="GO:0006508">
    <property type="term" value="P:proteolysis"/>
    <property type="evidence" value="ECO:0007669"/>
    <property type="project" value="UniProtKB-KW"/>
</dbReference>
<evidence type="ECO:0000256" key="8">
    <source>
        <dbReference type="PIRSR" id="PIRSR001123-2"/>
    </source>
</evidence>
<dbReference type="InterPro" id="IPR008007">
    <property type="entry name" value="Peptidase_M42"/>
</dbReference>
<evidence type="ECO:0000313" key="9">
    <source>
        <dbReference type="EMBL" id="OUM86135.1"/>
    </source>
</evidence>
<proteinExistence type="inferred from homology"/>
<organism evidence="9 10">
    <name type="scientific">Bacillus thermozeamaize</name>
    <dbReference type="NCBI Taxonomy" id="230954"/>
    <lineage>
        <taxon>Bacteria</taxon>
        <taxon>Bacillati</taxon>
        <taxon>Bacillota</taxon>
        <taxon>Bacilli</taxon>
        <taxon>Bacillales</taxon>
        <taxon>Bacillaceae</taxon>
        <taxon>Bacillus</taxon>
    </lineage>
</organism>
<dbReference type="AlphaFoldDB" id="A0A1Y3PFJ3"/>
<evidence type="ECO:0000313" key="10">
    <source>
        <dbReference type="Proteomes" id="UP000196475"/>
    </source>
</evidence>
<dbReference type="SUPFAM" id="SSF101821">
    <property type="entry name" value="Aminopeptidase/glucanase lid domain"/>
    <property type="match status" value="1"/>
</dbReference>
<keyword evidence="5" id="KW-0378">Hydrolase</keyword>
<dbReference type="InterPro" id="IPR051464">
    <property type="entry name" value="Peptidase_M42_aminopept"/>
</dbReference>
<gene>
    <name evidence="9" type="ORF">BAA01_02065</name>
</gene>
<dbReference type="InterPro" id="IPR023367">
    <property type="entry name" value="Peptidase_M42_dom2"/>
</dbReference>
<name>A0A1Y3PFJ3_9BACI</name>
<feature type="binding site" evidence="8">
    <location>
        <position position="320"/>
    </location>
    <ligand>
        <name>Zn(2+)</name>
        <dbReference type="ChEBI" id="CHEBI:29105"/>
        <label>2</label>
    </ligand>
</feature>
<feature type="binding site" evidence="8">
    <location>
        <position position="180"/>
    </location>
    <ligand>
        <name>Zn(2+)</name>
        <dbReference type="ChEBI" id="CHEBI:29105"/>
        <label>1</label>
    </ligand>
</feature>
<comment type="caution">
    <text evidence="9">The sequence shown here is derived from an EMBL/GenBank/DDBJ whole genome shotgun (WGS) entry which is preliminary data.</text>
</comment>
<dbReference type="Gene3D" id="3.40.630.10">
    <property type="entry name" value="Zn peptidases"/>
    <property type="match status" value="1"/>
</dbReference>
<comment type="cofactor">
    <cofactor evidence="8">
        <name>a divalent metal cation</name>
        <dbReference type="ChEBI" id="CHEBI:60240"/>
    </cofactor>
    <text evidence="8">Binds 2 divalent metal cations per subunit.</text>
</comment>
<sequence>MKDEQLALFQELTEANGAPGFEGPVREIMKSHLQRYSDRIVSDRLGGVFGVKEGPPDAPKVLVAGHMDEVAMMVTQITEKGFVKFQPLGGWWNQVLLAQRVQIITERGVVPGVIGSTPPHLLDENARKKPVQISEMFIDVGADSREEAETIGIKPGQPILPATPFTVMAGGKKLLAKAWDNRYGCALAIELMQALKDESLQVSLYSGATVQEEVGLRGAAVAANLVEPDLFFALDAGPAGDTPGVRDGFGRLGEGVLIRIYDRSMILLPGLRDLILDVAETEKIPYQFFVSQGGTDAGRVHLSGRGVPSAVISIPARYIHSHVSVIHRDDYQAAKRLLIALLRRMNPSVIKEIQASRTL</sequence>
<protein>
    <submittedName>
        <fullName evidence="9">Peptidase M28</fullName>
    </submittedName>
</protein>
<feature type="binding site" evidence="8">
    <location>
        <position position="180"/>
    </location>
    <ligand>
        <name>Zn(2+)</name>
        <dbReference type="ChEBI" id="CHEBI:29105"/>
        <label>2</label>
    </ligand>
</feature>
<evidence type="ECO:0000256" key="4">
    <source>
        <dbReference type="ARBA" id="ARBA00022723"/>
    </source>
</evidence>
<accession>A0A1Y3PFJ3</accession>
<reference evidence="10" key="1">
    <citation type="submission" date="2016-06" db="EMBL/GenBank/DDBJ databases">
        <authorList>
            <person name="Nascimento L."/>
            <person name="Pereira R.V."/>
            <person name="Martins L.F."/>
            <person name="Quaggio R.B."/>
            <person name="Silva A.M."/>
            <person name="Setubal J.C."/>
        </authorList>
    </citation>
    <scope>NUCLEOTIDE SEQUENCE [LARGE SCALE GENOMIC DNA]</scope>
</reference>
<keyword evidence="3" id="KW-0645">Protease</keyword>
<comment type="similarity">
    <text evidence="1 6">Belongs to the peptidase M42 family.</text>
</comment>
<dbReference type="CDD" id="cd05656">
    <property type="entry name" value="M42_Frv"/>
    <property type="match status" value="1"/>
</dbReference>
<feature type="binding site" evidence="8">
    <location>
        <position position="213"/>
    </location>
    <ligand>
        <name>Zn(2+)</name>
        <dbReference type="ChEBI" id="CHEBI:29105"/>
        <label>2</label>
    </ligand>
</feature>
<dbReference type="PIRSF" id="PIRSF001123">
    <property type="entry name" value="PepA_GA"/>
    <property type="match status" value="1"/>
</dbReference>
<feature type="active site" description="Proton acceptor" evidence="7">
    <location>
        <position position="212"/>
    </location>
</feature>
<keyword evidence="4 8" id="KW-0479">Metal-binding</keyword>
<keyword evidence="2" id="KW-0031">Aminopeptidase</keyword>
<evidence type="ECO:0000256" key="3">
    <source>
        <dbReference type="ARBA" id="ARBA00022670"/>
    </source>
</evidence>
<dbReference type="Gene3D" id="2.40.30.40">
    <property type="entry name" value="Peptidase M42, domain 2"/>
    <property type="match status" value="1"/>
</dbReference>
<dbReference type="GO" id="GO:0004177">
    <property type="term" value="F:aminopeptidase activity"/>
    <property type="evidence" value="ECO:0007669"/>
    <property type="project" value="UniProtKB-UniRule"/>
</dbReference>
<dbReference type="PANTHER" id="PTHR32481:SF0">
    <property type="entry name" value="AMINOPEPTIDASE YPDE-RELATED"/>
    <property type="match status" value="1"/>
</dbReference>
<dbReference type="Proteomes" id="UP000196475">
    <property type="component" value="Unassembled WGS sequence"/>
</dbReference>
<dbReference type="EMBL" id="LZRT01000094">
    <property type="protein sequence ID" value="OUM86135.1"/>
    <property type="molecule type" value="Genomic_DNA"/>
</dbReference>
<evidence type="ECO:0000256" key="7">
    <source>
        <dbReference type="PIRSR" id="PIRSR001123-1"/>
    </source>
</evidence>
<evidence type="ECO:0000256" key="5">
    <source>
        <dbReference type="ARBA" id="ARBA00022801"/>
    </source>
</evidence>